<name>A0AA36A035_LACSI</name>
<keyword evidence="6" id="KW-1185">Reference proteome</keyword>
<evidence type="ECO:0000256" key="1">
    <source>
        <dbReference type="ARBA" id="ARBA00023015"/>
    </source>
</evidence>
<reference evidence="5" key="1">
    <citation type="submission" date="2023-04" db="EMBL/GenBank/DDBJ databases">
        <authorList>
            <person name="Vijverberg K."/>
            <person name="Xiong W."/>
            <person name="Schranz E."/>
        </authorList>
    </citation>
    <scope>NUCLEOTIDE SEQUENCE</scope>
</reference>
<evidence type="ECO:0000256" key="4">
    <source>
        <dbReference type="SAM" id="MobiDB-lite"/>
    </source>
</evidence>
<feature type="region of interest" description="SAW" evidence="3">
    <location>
        <begin position="426"/>
        <end position="504"/>
    </location>
</feature>
<accession>A0AA36A035</accession>
<keyword evidence="2" id="KW-0804">Transcription</keyword>
<organism evidence="5 6">
    <name type="scientific">Lactuca saligna</name>
    <name type="common">Willowleaf lettuce</name>
    <dbReference type="NCBI Taxonomy" id="75948"/>
    <lineage>
        <taxon>Eukaryota</taxon>
        <taxon>Viridiplantae</taxon>
        <taxon>Streptophyta</taxon>
        <taxon>Embryophyta</taxon>
        <taxon>Tracheophyta</taxon>
        <taxon>Spermatophyta</taxon>
        <taxon>Magnoliopsida</taxon>
        <taxon>eudicotyledons</taxon>
        <taxon>Gunneridae</taxon>
        <taxon>Pentapetalae</taxon>
        <taxon>asterids</taxon>
        <taxon>campanulids</taxon>
        <taxon>Asterales</taxon>
        <taxon>Asteraceae</taxon>
        <taxon>Cichorioideae</taxon>
        <taxon>Cichorieae</taxon>
        <taxon>Lactucinae</taxon>
        <taxon>Lactuca</taxon>
    </lineage>
</organism>
<dbReference type="PROSITE" id="PS50985">
    <property type="entry name" value="GRAS"/>
    <property type="match status" value="1"/>
</dbReference>
<feature type="compositionally biased region" description="Acidic residues" evidence="4">
    <location>
        <begin position="135"/>
        <end position="144"/>
    </location>
</feature>
<dbReference type="PANTHER" id="PTHR31636">
    <property type="entry name" value="OSJNBA0084A10.13 PROTEIN-RELATED"/>
    <property type="match status" value="1"/>
</dbReference>
<gene>
    <name evidence="5" type="ORF">LSALG_LOCUS40105</name>
</gene>
<evidence type="ECO:0000256" key="3">
    <source>
        <dbReference type="PROSITE-ProRule" id="PRU01191"/>
    </source>
</evidence>
<feature type="compositionally biased region" description="Low complexity" evidence="4">
    <location>
        <begin position="111"/>
        <end position="127"/>
    </location>
</feature>
<evidence type="ECO:0000313" key="5">
    <source>
        <dbReference type="EMBL" id="CAI9301563.1"/>
    </source>
</evidence>
<comment type="caution">
    <text evidence="3">Lacks conserved residue(s) required for the propagation of feature annotation.</text>
</comment>
<feature type="short sequence motif" description="VHIID" evidence="3">
    <location>
        <begin position="248"/>
        <end position="252"/>
    </location>
</feature>
<dbReference type="Pfam" id="PF03514">
    <property type="entry name" value="GRAS"/>
    <property type="match status" value="1"/>
</dbReference>
<dbReference type="EMBL" id="OX465085">
    <property type="protein sequence ID" value="CAI9301563.1"/>
    <property type="molecule type" value="Genomic_DNA"/>
</dbReference>
<keyword evidence="1" id="KW-0805">Transcription regulation</keyword>
<sequence>MMSSQLLLSPSWRPHSSFHSDLDHYDPKIEVYEGEHHDFSSLIASESENSSKFSSANFPTLSSDYDLMHNPSSVINMKGFGDVCGWLCVDDQQMEEIPTKRSIGGDHVLMSPNQSDQSSASSVCAPSEHQSPMEQTDDSMESESQEGIHNLLMAYADAMGKGQGELATVIVKCISEKTNTIGSPLERLALNLFQPEENQGEAYLKQESIRNFNPAFRAFYDIFPYGRFAHFTSSSVILQAVPTYVDSVHIIDFDIGEGTQWPPVIEAMARAKRSLTITSIKLEEHVSGFEETKRQLLNYARTFCLNLMVAEMELSQMVKGIGGRNSGNKFLAFNCMVGLPHMGRTRRTTQVLEFINIAKRILAKNKGIITFGDGEESERMGNSPDYASFFNKHLAHYKALYESMEWGFPSYLNEARIAMETLFLAPYVSSFSWFQKWKEQREDMVFQEGFGLKGERMTMESRNEAREMVREGETPYKIRVEGDDHNEMVLEWREIPLVRVSAWRQIK</sequence>
<proteinExistence type="inferred from homology"/>
<comment type="similarity">
    <text evidence="3">Belongs to the GRAS family.</text>
</comment>
<evidence type="ECO:0000256" key="2">
    <source>
        <dbReference type="ARBA" id="ARBA00023163"/>
    </source>
</evidence>
<protein>
    <submittedName>
        <fullName evidence="5">Uncharacterized protein</fullName>
    </submittedName>
</protein>
<dbReference type="Proteomes" id="UP001177003">
    <property type="component" value="Chromosome 9"/>
</dbReference>
<feature type="region of interest" description="Disordered" evidence="4">
    <location>
        <begin position="100"/>
        <end position="144"/>
    </location>
</feature>
<evidence type="ECO:0000313" key="6">
    <source>
        <dbReference type="Proteomes" id="UP001177003"/>
    </source>
</evidence>
<dbReference type="InterPro" id="IPR005202">
    <property type="entry name" value="TF_GRAS"/>
</dbReference>
<dbReference type="AlphaFoldDB" id="A0AA36A035"/>